<sequence length="123" mass="14776">MTVIKQGAEPVAFKSYFVAWEPQMWNKKMSYEDQMKAIKQDNDKVDENAWSLTEWNEKLKPKNFPLEVLQRKGEDLPEGVDPTKKEMHLDDDKFEEMFKMSKNEWEKVPQWKKNQCKKSLDLF</sequence>
<comment type="caution">
    <text evidence="2">The sequence shown here is derived from an EMBL/GenBank/DDBJ whole genome shotgun (WGS) entry which is preliminary data.</text>
</comment>
<dbReference type="OrthoDB" id="6375767at2759"/>
<dbReference type="SUPFAM" id="SSF47050">
    <property type="entry name" value="VHP, Villin headpiece domain"/>
    <property type="match status" value="1"/>
</dbReference>
<dbReference type="InterPro" id="IPR036886">
    <property type="entry name" value="Villin_headpiece_dom_sf"/>
</dbReference>
<dbReference type="GO" id="GO:0015629">
    <property type="term" value="C:actin cytoskeleton"/>
    <property type="evidence" value="ECO:0007669"/>
    <property type="project" value="TreeGrafter"/>
</dbReference>
<keyword evidence="3" id="KW-1185">Reference proteome</keyword>
<accession>A0A9W9ZGC0</accession>
<dbReference type="Proteomes" id="UP001163046">
    <property type="component" value="Unassembled WGS sequence"/>
</dbReference>
<dbReference type="GO" id="GO:0051015">
    <property type="term" value="F:actin filament binding"/>
    <property type="evidence" value="ECO:0007669"/>
    <property type="project" value="TreeGrafter"/>
</dbReference>
<dbReference type="Pfam" id="PF02209">
    <property type="entry name" value="VHP"/>
    <property type="match status" value="1"/>
</dbReference>
<dbReference type="PROSITE" id="PS51089">
    <property type="entry name" value="HP"/>
    <property type="match status" value="1"/>
</dbReference>
<dbReference type="InterPro" id="IPR003128">
    <property type="entry name" value="Villin_headpiece"/>
</dbReference>
<gene>
    <name evidence="2" type="primary">VIL1</name>
    <name evidence="2" type="ORF">OS493_008956</name>
</gene>
<dbReference type="InterPro" id="IPR051618">
    <property type="entry name" value="Actin-binding_LIM"/>
</dbReference>
<reference evidence="2" key="1">
    <citation type="submission" date="2023-01" db="EMBL/GenBank/DDBJ databases">
        <title>Genome assembly of the deep-sea coral Lophelia pertusa.</title>
        <authorList>
            <person name="Herrera S."/>
            <person name="Cordes E."/>
        </authorList>
    </citation>
    <scope>NUCLEOTIDE SEQUENCE</scope>
    <source>
        <strain evidence="2">USNM1676648</strain>
        <tissue evidence="2">Polyp</tissue>
    </source>
</reference>
<proteinExistence type="predicted"/>
<feature type="domain" description="HP" evidence="1">
    <location>
        <begin position="58"/>
        <end position="123"/>
    </location>
</feature>
<dbReference type="GO" id="GO:0007010">
    <property type="term" value="P:cytoskeleton organization"/>
    <property type="evidence" value="ECO:0007669"/>
    <property type="project" value="InterPro"/>
</dbReference>
<dbReference type="GO" id="GO:0030032">
    <property type="term" value="P:lamellipodium assembly"/>
    <property type="evidence" value="ECO:0007669"/>
    <property type="project" value="TreeGrafter"/>
</dbReference>
<dbReference type="PANTHER" id="PTHR24213:SF9">
    <property type="entry name" value="UNCOORDINATED 115A, ISOFORM B-RELATED"/>
    <property type="match status" value="1"/>
</dbReference>
<evidence type="ECO:0000313" key="2">
    <source>
        <dbReference type="EMBL" id="KAJ7380494.1"/>
    </source>
</evidence>
<dbReference type="PANTHER" id="PTHR24213">
    <property type="entry name" value="ACTIN-BINDING LIM PROTEIN"/>
    <property type="match status" value="1"/>
</dbReference>
<dbReference type="AlphaFoldDB" id="A0A9W9ZGC0"/>
<dbReference type="SMART" id="SM00153">
    <property type="entry name" value="VHP"/>
    <property type="match status" value="1"/>
</dbReference>
<dbReference type="EMBL" id="MU826353">
    <property type="protein sequence ID" value="KAJ7380494.1"/>
    <property type="molecule type" value="Genomic_DNA"/>
</dbReference>
<evidence type="ECO:0000259" key="1">
    <source>
        <dbReference type="PROSITE" id="PS51089"/>
    </source>
</evidence>
<evidence type="ECO:0000313" key="3">
    <source>
        <dbReference type="Proteomes" id="UP001163046"/>
    </source>
</evidence>
<protein>
    <submittedName>
        <fullName evidence="2">Villin-1</fullName>
    </submittedName>
</protein>
<dbReference type="Gene3D" id="1.10.950.10">
    <property type="entry name" value="Villin headpiece domain"/>
    <property type="match status" value="1"/>
</dbReference>
<name>A0A9W9ZGC0_9CNID</name>
<organism evidence="2 3">
    <name type="scientific">Desmophyllum pertusum</name>
    <dbReference type="NCBI Taxonomy" id="174260"/>
    <lineage>
        <taxon>Eukaryota</taxon>
        <taxon>Metazoa</taxon>
        <taxon>Cnidaria</taxon>
        <taxon>Anthozoa</taxon>
        <taxon>Hexacorallia</taxon>
        <taxon>Scleractinia</taxon>
        <taxon>Caryophylliina</taxon>
        <taxon>Caryophylliidae</taxon>
        <taxon>Desmophyllum</taxon>
    </lineage>
</organism>